<name>A0A8J4WGD1_9TREM</name>
<dbReference type="EMBL" id="LUCH01003244">
    <property type="protein sequence ID" value="KAF5400373.1"/>
    <property type="molecule type" value="Genomic_DNA"/>
</dbReference>
<protein>
    <submittedName>
        <fullName evidence="1">Uncharacterized protein</fullName>
    </submittedName>
</protein>
<gene>
    <name evidence="1" type="ORF">PHET_06095</name>
</gene>
<keyword evidence="2" id="KW-1185">Reference proteome</keyword>
<proteinExistence type="predicted"/>
<accession>A0A8J4WGD1</accession>
<dbReference type="Proteomes" id="UP000748531">
    <property type="component" value="Unassembled WGS sequence"/>
</dbReference>
<evidence type="ECO:0000313" key="2">
    <source>
        <dbReference type="Proteomes" id="UP000748531"/>
    </source>
</evidence>
<organism evidence="1 2">
    <name type="scientific">Paragonimus heterotremus</name>
    <dbReference type="NCBI Taxonomy" id="100268"/>
    <lineage>
        <taxon>Eukaryota</taxon>
        <taxon>Metazoa</taxon>
        <taxon>Spiralia</taxon>
        <taxon>Lophotrochozoa</taxon>
        <taxon>Platyhelminthes</taxon>
        <taxon>Trematoda</taxon>
        <taxon>Digenea</taxon>
        <taxon>Plagiorchiida</taxon>
        <taxon>Troglotremata</taxon>
        <taxon>Troglotrematidae</taxon>
        <taxon>Paragonimus</taxon>
    </lineage>
</organism>
<comment type="caution">
    <text evidence="1">The sequence shown here is derived from an EMBL/GenBank/DDBJ whole genome shotgun (WGS) entry which is preliminary data.</text>
</comment>
<reference evidence="1" key="1">
    <citation type="submission" date="2019-05" db="EMBL/GenBank/DDBJ databases">
        <title>Annotation for the trematode Paragonimus heterotremus.</title>
        <authorList>
            <person name="Choi Y.-J."/>
        </authorList>
    </citation>
    <scope>NUCLEOTIDE SEQUENCE</scope>
    <source>
        <strain evidence="1">LC</strain>
    </source>
</reference>
<evidence type="ECO:0000313" key="1">
    <source>
        <dbReference type="EMBL" id="KAF5400373.1"/>
    </source>
</evidence>
<dbReference type="AlphaFoldDB" id="A0A8J4WGD1"/>
<sequence length="102" mass="11706">MGVWLHIPTEMNAISNSFGTLKMVVTLRVSPAITYSDCLATFSQQYYMNTVLNAELINSWSLLYRAAWNSSYLWAAERLEKSTIVSCRAHEFLLSMWVKFVS</sequence>